<accession>B9M584</accession>
<dbReference type="InterPro" id="IPR050210">
    <property type="entry name" value="tRNA_Adenine-N(6)_MTase"/>
</dbReference>
<dbReference type="GO" id="GO:0003676">
    <property type="term" value="F:nucleic acid binding"/>
    <property type="evidence" value="ECO:0007669"/>
    <property type="project" value="InterPro"/>
</dbReference>
<name>B9M584_GEODF</name>
<dbReference type="InterPro" id="IPR002052">
    <property type="entry name" value="DNA_methylase_N6_adenine_CS"/>
</dbReference>
<keyword evidence="2" id="KW-0808">Transferase</keyword>
<protein>
    <submittedName>
        <fullName evidence="2">SAM-dependent methyltransferase</fullName>
    </submittedName>
</protein>
<keyword evidence="2" id="KW-0489">Methyltransferase</keyword>
<dbReference type="CDD" id="cd02440">
    <property type="entry name" value="AdoMet_MTases"/>
    <property type="match status" value="1"/>
</dbReference>
<dbReference type="SUPFAM" id="SSF53335">
    <property type="entry name" value="S-adenosyl-L-methionine-dependent methyltransferases"/>
    <property type="match status" value="1"/>
</dbReference>
<reference evidence="2 3" key="1">
    <citation type="submission" date="2009-01" db="EMBL/GenBank/DDBJ databases">
        <title>Complete sequence of Geobacter sp. FRC-32.</title>
        <authorList>
            <consortium name="US DOE Joint Genome Institute"/>
            <person name="Lucas S."/>
            <person name="Copeland A."/>
            <person name="Lapidus A."/>
            <person name="Glavina del Rio T."/>
            <person name="Dalin E."/>
            <person name="Tice H."/>
            <person name="Bruce D."/>
            <person name="Goodwin L."/>
            <person name="Pitluck S."/>
            <person name="Saunders E."/>
            <person name="Brettin T."/>
            <person name="Detter J.C."/>
            <person name="Han C."/>
            <person name="Larimer F."/>
            <person name="Land M."/>
            <person name="Hauser L."/>
            <person name="Kyrpides N."/>
            <person name="Ovchinnikova G."/>
            <person name="Kostka J."/>
            <person name="Richardson P."/>
        </authorList>
    </citation>
    <scope>NUCLEOTIDE SEQUENCE [LARGE SCALE GENOMIC DNA]</scope>
    <source>
        <strain evidence="3">DSM 22248 / JCM 15807 / FRC-32</strain>
    </source>
</reference>
<dbReference type="PANTHER" id="PTHR47739">
    <property type="entry name" value="TRNA1(VAL) (ADENINE(37)-N6)-METHYLTRANSFERASE"/>
    <property type="match status" value="1"/>
</dbReference>
<dbReference type="eggNOG" id="COG4123">
    <property type="taxonomic scope" value="Bacteria"/>
</dbReference>
<sequence length="259" mass="28261">MDEITIDELRGDGLKIAQPLNGYRFSLDPILLSNFARLREGGRIADLGTGCGIIPLLLAKQNKSATIVGIDFQEHMAALARHNVILNGYDDRVSILTEDIASLKGHFPVSSFDLVVSNPPYRKPGTGRVSPKAGRDKARHETTATLADFMSMAKYLVKPAGRICFIYHVSRLVELFAEAVALKLAPLRLRMIHDNALSEAGMFMVELAKGRGGDMIIDPPLLVRDAHGGYSPEMSMLLGIQPVGDNRQKQGKGGVNAEW</sequence>
<dbReference type="Proteomes" id="UP000007721">
    <property type="component" value="Chromosome"/>
</dbReference>
<dbReference type="PANTHER" id="PTHR47739:SF1">
    <property type="entry name" value="TRNA1(VAL) (ADENINE(37)-N6)-METHYLTRANSFERASE"/>
    <property type="match status" value="1"/>
</dbReference>
<evidence type="ECO:0000259" key="1">
    <source>
        <dbReference type="Pfam" id="PF13847"/>
    </source>
</evidence>
<keyword evidence="3" id="KW-1185">Reference proteome</keyword>
<dbReference type="Pfam" id="PF13847">
    <property type="entry name" value="Methyltransf_31"/>
    <property type="match status" value="1"/>
</dbReference>
<dbReference type="Gene3D" id="3.40.50.150">
    <property type="entry name" value="Vaccinia Virus protein VP39"/>
    <property type="match status" value="1"/>
</dbReference>
<dbReference type="RefSeq" id="WP_012646568.1">
    <property type="nucleotide sequence ID" value="NC_011979.1"/>
</dbReference>
<dbReference type="GO" id="GO:0008168">
    <property type="term" value="F:methyltransferase activity"/>
    <property type="evidence" value="ECO:0007669"/>
    <property type="project" value="UniProtKB-KW"/>
</dbReference>
<proteinExistence type="predicted"/>
<dbReference type="AlphaFoldDB" id="B9M584"/>
<feature type="domain" description="Methyltransferase" evidence="1">
    <location>
        <begin position="40"/>
        <end position="176"/>
    </location>
</feature>
<dbReference type="GO" id="GO:0032259">
    <property type="term" value="P:methylation"/>
    <property type="evidence" value="ECO:0007669"/>
    <property type="project" value="UniProtKB-KW"/>
</dbReference>
<dbReference type="KEGG" id="geo:Geob_1480"/>
<organism evidence="2 3">
    <name type="scientific">Geotalea daltonii (strain DSM 22248 / JCM 15807 / FRC-32)</name>
    <name type="common">Geobacter daltonii</name>
    <dbReference type="NCBI Taxonomy" id="316067"/>
    <lineage>
        <taxon>Bacteria</taxon>
        <taxon>Pseudomonadati</taxon>
        <taxon>Thermodesulfobacteriota</taxon>
        <taxon>Desulfuromonadia</taxon>
        <taxon>Geobacterales</taxon>
        <taxon>Geobacteraceae</taxon>
        <taxon>Geotalea</taxon>
    </lineage>
</organism>
<dbReference type="EMBL" id="CP001390">
    <property type="protein sequence ID" value="ACM19839.1"/>
    <property type="molecule type" value="Genomic_DNA"/>
</dbReference>
<gene>
    <name evidence="2" type="ordered locus">Geob_1480</name>
</gene>
<evidence type="ECO:0000313" key="3">
    <source>
        <dbReference type="Proteomes" id="UP000007721"/>
    </source>
</evidence>
<dbReference type="STRING" id="316067.Geob_1480"/>
<dbReference type="InterPro" id="IPR029063">
    <property type="entry name" value="SAM-dependent_MTases_sf"/>
</dbReference>
<dbReference type="HOGENOM" id="CLU_061983_3_1_7"/>
<evidence type="ECO:0000313" key="2">
    <source>
        <dbReference type="EMBL" id="ACM19839.1"/>
    </source>
</evidence>
<dbReference type="InterPro" id="IPR025714">
    <property type="entry name" value="Methyltranfer_dom"/>
</dbReference>
<dbReference type="PROSITE" id="PS00092">
    <property type="entry name" value="N6_MTASE"/>
    <property type="match status" value="1"/>
</dbReference>